<keyword evidence="1" id="KW-0472">Membrane</keyword>
<dbReference type="AlphaFoldDB" id="B9M1T8"/>
<accession>B9M1T8</accession>
<evidence type="ECO:0000256" key="1">
    <source>
        <dbReference type="SAM" id="Phobius"/>
    </source>
</evidence>
<feature type="transmembrane region" description="Helical" evidence="1">
    <location>
        <begin position="57"/>
        <end position="81"/>
    </location>
</feature>
<gene>
    <name evidence="2" type="ordered locus">Geob_0872</name>
</gene>
<protein>
    <submittedName>
        <fullName evidence="2">Uncharacterized protein</fullName>
    </submittedName>
</protein>
<keyword evidence="1" id="KW-0812">Transmembrane</keyword>
<reference evidence="2 3" key="1">
    <citation type="submission" date="2009-01" db="EMBL/GenBank/DDBJ databases">
        <title>Complete sequence of Geobacter sp. FRC-32.</title>
        <authorList>
            <consortium name="US DOE Joint Genome Institute"/>
            <person name="Lucas S."/>
            <person name="Copeland A."/>
            <person name="Lapidus A."/>
            <person name="Glavina del Rio T."/>
            <person name="Dalin E."/>
            <person name="Tice H."/>
            <person name="Bruce D."/>
            <person name="Goodwin L."/>
            <person name="Pitluck S."/>
            <person name="Saunders E."/>
            <person name="Brettin T."/>
            <person name="Detter J.C."/>
            <person name="Han C."/>
            <person name="Larimer F."/>
            <person name="Land M."/>
            <person name="Hauser L."/>
            <person name="Kyrpides N."/>
            <person name="Ovchinnikova G."/>
            <person name="Kostka J."/>
            <person name="Richardson P."/>
        </authorList>
    </citation>
    <scope>NUCLEOTIDE SEQUENCE [LARGE SCALE GENOMIC DNA]</scope>
    <source>
        <strain evidence="3">DSM 22248 / JCM 15807 / FRC-32</strain>
    </source>
</reference>
<proteinExistence type="predicted"/>
<keyword evidence="3" id="KW-1185">Reference proteome</keyword>
<dbReference type="EMBL" id="CP001390">
    <property type="protein sequence ID" value="ACM19234.1"/>
    <property type="molecule type" value="Genomic_DNA"/>
</dbReference>
<dbReference type="OrthoDB" id="5397781at2"/>
<name>B9M1T8_GEODF</name>
<organism evidence="2 3">
    <name type="scientific">Geotalea daltonii (strain DSM 22248 / JCM 15807 / FRC-32)</name>
    <name type="common">Geobacter daltonii</name>
    <dbReference type="NCBI Taxonomy" id="316067"/>
    <lineage>
        <taxon>Bacteria</taxon>
        <taxon>Pseudomonadati</taxon>
        <taxon>Thermodesulfobacteriota</taxon>
        <taxon>Desulfuromonadia</taxon>
        <taxon>Geobacterales</taxon>
        <taxon>Geobacteraceae</taxon>
        <taxon>Geotalea</taxon>
    </lineage>
</organism>
<keyword evidence="1" id="KW-1133">Transmembrane helix</keyword>
<dbReference type="STRING" id="316067.Geob_0872"/>
<evidence type="ECO:0000313" key="2">
    <source>
        <dbReference type="EMBL" id="ACM19234.1"/>
    </source>
</evidence>
<sequence length="94" mass="11106">MMTFNLYVQQNQWVVVTLLAGATLMILVCLTYLAMWRPREEEARRDREIRIQGPLSFFHWVLSFMPWPLVLIIFGTFIYGVGHTVMAMTQLPNW</sequence>
<dbReference type="Proteomes" id="UP000007721">
    <property type="component" value="Chromosome"/>
</dbReference>
<evidence type="ECO:0000313" key="3">
    <source>
        <dbReference type="Proteomes" id="UP000007721"/>
    </source>
</evidence>
<dbReference type="KEGG" id="geo:Geob_0872"/>
<dbReference type="RefSeq" id="WP_012645963.1">
    <property type="nucleotide sequence ID" value="NC_011979.1"/>
</dbReference>
<feature type="transmembrane region" description="Helical" evidence="1">
    <location>
        <begin position="12"/>
        <end position="36"/>
    </location>
</feature>
<dbReference type="HOGENOM" id="CLU_2409070_0_0_7"/>